<dbReference type="AlphaFoldDB" id="A0A9N7MK88"/>
<dbReference type="EMBL" id="CACSLK010003174">
    <property type="protein sequence ID" value="CAA0808930.1"/>
    <property type="molecule type" value="Genomic_DNA"/>
</dbReference>
<reference evidence="2" key="1">
    <citation type="submission" date="2019-12" db="EMBL/GenBank/DDBJ databases">
        <authorList>
            <person name="Scholes J."/>
        </authorList>
    </citation>
    <scope>NUCLEOTIDE SEQUENCE</scope>
</reference>
<dbReference type="OrthoDB" id="1888797at2759"/>
<evidence type="ECO:0000256" key="1">
    <source>
        <dbReference type="SAM" id="MobiDB-lite"/>
    </source>
</evidence>
<feature type="region of interest" description="Disordered" evidence="1">
    <location>
        <begin position="266"/>
        <end position="328"/>
    </location>
</feature>
<keyword evidence="3" id="KW-1185">Reference proteome</keyword>
<feature type="region of interest" description="Disordered" evidence="1">
    <location>
        <begin position="15"/>
        <end position="44"/>
    </location>
</feature>
<dbReference type="PANTHER" id="PTHR34567">
    <property type="entry name" value="FK506-BINDING-LIKE PROTEIN"/>
    <property type="match status" value="1"/>
</dbReference>
<sequence length="328" mass="37761">MGNWNRRYLPRRKFRQDEFEDPSLSPPRPLGNNHSHSSGSKDNRVPSWEIEYCKLAKIPWNRILASKKYIVCYPNVQHWDASAGEEALQNAKQRYWAMINGIPCDTPLPDPDTYIDEIDWDPYLDPEVMADLDRQYCDPDKLETINEEVEPQHDKTQSTIDNPWERNQVQGTGSSKDAVQGWSRWDDSVNSINKNPWEQTCSQPVDSLKESVWKSGDESWGRQQGTEKSSTFGNYGQSGNDSLGWGRWNSNGFSGYDNKEEFYTGSTGRGWRDNGKESWNVRDSGYHGNTQSYRAGGGSFRGGCRKREGFQQHGSKYKSSRYHGDTWR</sequence>
<dbReference type="Proteomes" id="UP001153555">
    <property type="component" value="Unassembled WGS sequence"/>
</dbReference>
<protein>
    <submittedName>
        <fullName evidence="2">Uncharacterized protein</fullName>
    </submittedName>
</protein>
<comment type="caution">
    <text evidence="2">The sequence shown here is derived from an EMBL/GenBank/DDBJ whole genome shotgun (WGS) entry which is preliminary data.</text>
</comment>
<accession>A0A9N7MK88</accession>
<feature type="region of interest" description="Disordered" evidence="1">
    <location>
        <begin position="150"/>
        <end position="180"/>
    </location>
</feature>
<evidence type="ECO:0000313" key="2">
    <source>
        <dbReference type="EMBL" id="CAA0808930.1"/>
    </source>
</evidence>
<feature type="compositionally biased region" description="Basic and acidic residues" evidence="1">
    <location>
        <begin position="270"/>
        <end position="280"/>
    </location>
</feature>
<evidence type="ECO:0000313" key="3">
    <source>
        <dbReference type="Proteomes" id="UP001153555"/>
    </source>
</evidence>
<name>A0A9N7MK88_STRHE</name>
<feature type="compositionally biased region" description="Polar residues" evidence="1">
    <location>
        <begin position="221"/>
        <end position="241"/>
    </location>
</feature>
<feature type="compositionally biased region" description="Polar residues" evidence="1">
    <location>
        <begin position="157"/>
        <end position="177"/>
    </location>
</feature>
<gene>
    <name evidence="2" type="ORF">SHERM_11148</name>
</gene>
<proteinExistence type="predicted"/>
<organism evidence="2 3">
    <name type="scientific">Striga hermonthica</name>
    <name type="common">Purple witchweed</name>
    <name type="synonym">Buchnera hermonthica</name>
    <dbReference type="NCBI Taxonomy" id="68872"/>
    <lineage>
        <taxon>Eukaryota</taxon>
        <taxon>Viridiplantae</taxon>
        <taxon>Streptophyta</taxon>
        <taxon>Embryophyta</taxon>
        <taxon>Tracheophyta</taxon>
        <taxon>Spermatophyta</taxon>
        <taxon>Magnoliopsida</taxon>
        <taxon>eudicotyledons</taxon>
        <taxon>Gunneridae</taxon>
        <taxon>Pentapetalae</taxon>
        <taxon>asterids</taxon>
        <taxon>lamiids</taxon>
        <taxon>Lamiales</taxon>
        <taxon>Orobanchaceae</taxon>
        <taxon>Buchnereae</taxon>
        <taxon>Striga</taxon>
    </lineage>
</organism>
<feature type="region of interest" description="Disordered" evidence="1">
    <location>
        <begin position="214"/>
        <end position="247"/>
    </location>
</feature>
<dbReference type="PANTHER" id="PTHR34567:SF3">
    <property type="entry name" value="FK506-BINDING-LIKE PROTEIN"/>
    <property type="match status" value="1"/>
</dbReference>